<evidence type="ECO:0000256" key="1">
    <source>
        <dbReference type="SAM" id="Coils"/>
    </source>
</evidence>
<dbReference type="RefSeq" id="WP_318575550.1">
    <property type="nucleotide sequence ID" value="NZ_CAKXYP010000025.1"/>
</dbReference>
<organism evidence="2 3">
    <name type="scientific">Streptomyces globisporus</name>
    <dbReference type="NCBI Taxonomy" id="1908"/>
    <lineage>
        <taxon>Bacteria</taxon>
        <taxon>Bacillati</taxon>
        <taxon>Actinomycetota</taxon>
        <taxon>Actinomycetes</taxon>
        <taxon>Kitasatosporales</taxon>
        <taxon>Streptomycetaceae</taxon>
        <taxon>Streptomyces</taxon>
    </lineage>
</organism>
<accession>A0ABM9H7E8</accession>
<proteinExistence type="predicted"/>
<comment type="caution">
    <text evidence="2">The sequence shown here is derived from an EMBL/GenBank/DDBJ whole genome shotgun (WGS) entry which is preliminary data.</text>
</comment>
<evidence type="ECO:0000313" key="3">
    <source>
        <dbReference type="Proteomes" id="UP001154015"/>
    </source>
</evidence>
<dbReference type="Proteomes" id="UP001154015">
    <property type="component" value="Unassembled WGS sequence"/>
</dbReference>
<sequence length="147" mass="16638">MSLTHPSGKHRADDRIDELAARVRELEAENESLTCELTRTLLRGMQDATALAEQHTINQELITRVKELSNRVIRDGAEKQRLRQAVINARPRITEVVQRLDRPYVSHVQVPYPVPVQPADTSNEQTQAIPLIFLPESILRDDADEAA</sequence>
<keyword evidence="1" id="KW-0175">Coiled coil</keyword>
<evidence type="ECO:0000313" key="2">
    <source>
        <dbReference type="EMBL" id="CAH9419585.1"/>
    </source>
</evidence>
<name>A0ABM9H7E8_STRGL</name>
<feature type="coiled-coil region" evidence="1">
    <location>
        <begin position="9"/>
        <end position="43"/>
    </location>
</feature>
<dbReference type="EMBL" id="CAKXYP010000025">
    <property type="protein sequence ID" value="CAH9419585.1"/>
    <property type="molecule type" value="Genomic_DNA"/>
</dbReference>
<protein>
    <submittedName>
        <fullName evidence="2">Uncharacterized protein</fullName>
    </submittedName>
</protein>
<keyword evidence="3" id="KW-1185">Reference proteome</keyword>
<gene>
    <name evidence="2" type="ORF">SGL43_06640</name>
</gene>
<reference evidence="2" key="1">
    <citation type="submission" date="2022-03" db="EMBL/GenBank/DDBJ databases">
        <authorList>
            <person name="Leyn A S."/>
        </authorList>
    </citation>
    <scope>NUCLEOTIDE SEQUENCE</scope>
    <source>
        <strain evidence="2">Streptomyces globisporus 4-3</strain>
    </source>
</reference>